<organism evidence="9 10">
    <name type="scientific">Dulcicalothrix desertica PCC 7102</name>
    <dbReference type="NCBI Taxonomy" id="232991"/>
    <lineage>
        <taxon>Bacteria</taxon>
        <taxon>Bacillati</taxon>
        <taxon>Cyanobacteriota</taxon>
        <taxon>Cyanophyceae</taxon>
        <taxon>Nostocales</taxon>
        <taxon>Calotrichaceae</taxon>
        <taxon>Dulcicalothrix</taxon>
    </lineage>
</organism>
<evidence type="ECO:0000256" key="5">
    <source>
        <dbReference type="ARBA" id="ARBA00023172"/>
    </source>
</evidence>
<feature type="domain" description="Cas12f1-like TNB" evidence="8">
    <location>
        <begin position="252"/>
        <end position="317"/>
    </location>
</feature>
<dbReference type="GO" id="GO:0003677">
    <property type="term" value="F:DNA binding"/>
    <property type="evidence" value="ECO:0007669"/>
    <property type="project" value="UniProtKB-KW"/>
</dbReference>
<keyword evidence="3" id="KW-0815">Transposition</keyword>
<dbReference type="Pfam" id="PF07282">
    <property type="entry name" value="Cas12f1-like_TNB"/>
    <property type="match status" value="1"/>
</dbReference>
<dbReference type="Pfam" id="PF01385">
    <property type="entry name" value="OrfB_IS605"/>
    <property type="match status" value="1"/>
</dbReference>
<proteinExistence type="inferred from homology"/>
<keyword evidence="5" id="KW-0233">DNA recombination</keyword>
<evidence type="ECO:0000256" key="6">
    <source>
        <dbReference type="SAM" id="MobiDB-lite"/>
    </source>
</evidence>
<reference evidence="9" key="1">
    <citation type="submission" date="2018-12" db="EMBL/GenBank/DDBJ databases">
        <authorList>
            <person name="Will S."/>
            <person name="Neumann-Schaal M."/>
            <person name="Henke P."/>
        </authorList>
    </citation>
    <scope>NUCLEOTIDE SEQUENCE</scope>
    <source>
        <strain evidence="9">PCC 7102</strain>
    </source>
</reference>
<evidence type="ECO:0000259" key="7">
    <source>
        <dbReference type="Pfam" id="PF01385"/>
    </source>
</evidence>
<evidence type="ECO:0000256" key="1">
    <source>
        <dbReference type="ARBA" id="ARBA00008761"/>
    </source>
</evidence>
<keyword evidence="10" id="KW-1185">Reference proteome</keyword>
<evidence type="ECO:0000259" key="8">
    <source>
        <dbReference type="Pfam" id="PF07282"/>
    </source>
</evidence>
<comment type="similarity">
    <text evidence="1">In the C-terminal section; belongs to the transposase 35 family.</text>
</comment>
<feature type="domain" description="Probable transposase IS891/IS1136/IS1341" evidence="7">
    <location>
        <begin position="125"/>
        <end position="238"/>
    </location>
</feature>
<dbReference type="EMBL" id="RSCL01000002">
    <property type="protein sequence ID" value="RUT09165.1"/>
    <property type="molecule type" value="Genomic_DNA"/>
</dbReference>
<dbReference type="AlphaFoldDB" id="A0A433VSZ8"/>
<dbReference type="Proteomes" id="UP000271624">
    <property type="component" value="Unassembled WGS sequence"/>
</dbReference>
<feature type="region of interest" description="Disordered" evidence="6">
    <location>
        <begin position="322"/>
        <end position="342"/>
    </location>
</feature>
<gene>
    <name evidence="9" type="ORF">DSM106972_012180</name>
</gene>
<evidence type="ECO:0000313" key="10">
    <source>
        <dbReference type="Proteomes" id="UP000271624"/>
    </source>
</evidence>
<dbReference type="NCBIfam" id="NF040570">
    <property type="entry name" value="guided_TnpB"/>
    <property type="match status" value="1"/>
</dbReference>
<reference evidence="9" key="2">
    <citation type="journal article" date="2019" name="Genome Biol. Evol.">
        <title>Day and night: Metabolic profiles and evolutionary relationships of six axenic non-marine cyanobacteria.</title>
        <authorList>
            <person name="Will S.E."/>
            <person name="Henke P."/>
            <person name="Boedeker C."/>
            <person name="Huang S."/>
            <person name="Brinkmann H."/>
            <person name="Rohde M."/>
            <person name="Jarek M."/>
            <person name="Friedl T."/>
            <person name="Seufert S."/>
            <person name="Schumacher M."/>
            <person name="Overmann J."/>
            <person name="Neumann-Schaal M."/>
            <person name="Petersen J."/>
        </authorList>
    </citation>
    <scope>NUCLEOTIDE SEQUENCE [LARGE SCALE GENOMIC DNA]</scope>
    <source>
        <strain evidence="9">PCC 7102</strain>
    </source>
</reference>
<evidence type="ECO:0000256" key="3">
    <source>
        <dbReference type="ARBA" id="ARBA00022578"/>
    </source>
</evidence>
<dbReference type="NCBIfam" id="TIGR01766">
    <property type="entry name" value="IS200/IS605 family accessory protein TnpB-like domain"/>
    <property type="match status" value="1"/>
</dbReference>
<dbReference type="InterPro" id="IPR001959">
    <property type="entry name" value="Transposase"/>
</dbReference>
<comment type="similarity">
    <text evidence="2">In the N-terminal section; belongs to the transposase 2 family.</text>
</comment>
<protein>
    <submittedName>
        <fullName evidence="9">Transposase</fullName>
    </submittedName>
</protein>
<dbReference type="InterPro" id="IPR051399">
    <property type="entry name" value="RNA-guided_DNA_endo/Transpos"/>
</dbReference>
<sequence length="342" mass="39019">MTLPEYAWTKDYPSAIYQSAFQDLGEAVARWRKGLTEFPVLATKKKGDKFTLYKSRGIYPKKGEPALPFTNRVSIAPGKKINLPGYGEVRSKEKVDFYYSSQTFTVTRTSDKWFVSSNIDAEPIPPIIHKVEKVGIDLGVKTFATFSDASTISAPESLKKAKTKLSKEQWRNRNKEFGNRGKGVRASKNAKKFFNYIARKHAHIANIRRDFLQKTTTQISRKYYKIRVEDLNVSGMVANHKLAEAVSSLGLYEFRRMLDYKQSHYGTKLEVVDRWYPSSKTCSVCGHVQDMKLSDRVFNCGACNFVIDRDLNAAINLERADNHMSAAPKQKKSIKKSRKKKD</sequence>
<dbReference type="PANTHER" id="PTHR30405">
    <property type="entry name" value="TRANSPOSASE"/>
    <property type="match status" value="1"/>
</dbReference>
<dbReference type="GO" id="GO:0006310">
    <property type="term" value="P:DNA recombination"/>
    <property type="evidence" value="ECO:0007669"/>
    <property type="project" value="UniProtKB-KW"/>
</dbReference>
<evidence type="ECO:0000256" key="2">
    <source>
        <dbReference type="ARBA" id="ARBA00011044"/>
    </source>
</evidence>
<evidence type="ECO:0000313" key="9">
    <source>
        <dbReference type="EMBL" id="RUT09165.1"/>
    </source>
</evidence>
<dbReference type="InterPro" id="IPR010095">
    <property type="entry name" value="Cas12f1-like_TNB"/>
</dbReference>
<dbReference type="RefSeq" id="WP_201800687.1">
    <property type="nucleotide sequence ID" value="NZ_RSCL01000002.1"/>
</dbReference>
<feature type="compositionally biased region" description="Basic residues" evidence="6">
    <location>
        <begin position="329"/>
        <end position="342"/>
    </location>
</feature>
<evidence type="ECO:0000256" key="4">
    <source>
        <dbReference type="ARBA" id="ARBA00023125"/>
    </source>
</evidence>
<keyword evidence="4" id="KW-0238">DNA-binding</keyword>
<dbReference type="GO" id="GO:0032196">
    <property type="term" value="P:transposition"/>
    <property type="evidence" value="ECO:0007669"/>
    <property type="project" value="UniProtKB-KW"/>
</dbReference>
<comment type="caution">
    <text evidence="9">The sequence shown here is derived from an EMBL/GenBank/DDBJ whole genome shotgun (WGS) entry which is preliminary data.</text>
</comment>
<name>A0A433VSZ8_9CYAN</name>
<dbReference type="PANTHER" id="PTHR30405:SF11">
    <property type="entry name" value="RNA-GUIDED DNA ENDONUCLEASE RV2885C-RELATED"/>
    <property type="match status" value="1"/>
</dbReference>
<accession>A0A433VSZ8</accession>